<evidence type="ECO:0000256" key="3">
    <source>
        <dbReference type="ARBA" id="ARBA00022980"/>
    </source>
</evidence>
<dbReference type="InterPro" id="IPR001209">
    <property type="entry name" value="Ribosomal_uS14"/>
</dbReference>
<accession>A0A5C0UF92</accession>
<keyword evidence="7" id="KW-0699">rRNA-binding</keyword>
<dbReference type="PROSITE" id="PS00527">
    <property type="entry name" value="RIBOSOMAL_S14"/>
    <property type="match status" value="1"/>
</dbReference>
<dbReference type="Gene3D" id="1.10.287.1480">
    <property type="match status" value="1"/>
</dbReference>
<dbReference type="NCBIfam" id="NF006477">
    <property type="entry name" value="PRK08881.1"/>
    <property type="match status" value="1"/>
</dbReference>
<dbReference type="HAMAP" id="MF_00537">
    <property type="entry name" value="Ribosomal_uS14_1"/>
    <property type="match status" value="1"/>
</dbReference>
<dbReference type="PANTHER" id="PTHR19836:SF19">
    <property type="entry name" value="SMALL RIBOSOMAL SUBUNIT PROTEIN US14M"/>
    <property type="match status" value="1"/>
</dbReference>
<keyword evidence="9" id="KW-1185">Reference proteome</keyword>
<evidence type="ECO:0000256" key="2">
    <source>
        <dbReference type="ARBA" id="ARBA00009083"/>
    </source>
</evidence>
<evidence type="ECO:0000256" key="7">
    <source>
        <dbReference type="HAMAP-Rule" id="MF_00537"/>
    </source>
</evidence>
<proteinExistence type="inferred from homology"/>
<evidence type="ECO:0000256" key="4">
    <source>
        <dbReference type="ARBA" id="ARBA00023274"/>
    </source>
</evidence>
<protein>
    <recommendedName>
        <fullName evidence="5 7">Small ribosomal subunit protein uS14</fullName>
    </recommendedName>
</protein>
<evidence type="ECO:0000313" key="8">
    <source>
        <dbReference type="EMBL" id="QEK38728.1"/>
    </source>
</evidence>
<comment type="similarity">
    <text evidence="2 7">Belongs to the universal ribosomal protein uS14 family.</text>
</comment>
<keyword evidence="3 7" id="KW-0689">Ribosomal protein</keyword>
<dbReference type="KEGG" id="cpri:FZC34_02315"/>
<evidence type="ECO:0000256" key="1">
    <source>
        <dbReference type="ARBA" id="ARBA00003686"/>
    </source>
</evidence>
<dbReference type="Pfam" id="PF00253">
    <property type="entry name" value="Ribosomal_S14"/>
    <property type="match status" value="1"/>
</dbReference>
<dbReference type="GO" id="GO:0005737">
    <property type="term" value="C:cytoplasm"/>
    <property type="evidence" value="ECO:0007669"/>
    <property type="project" value="UniProtKB-ARBA"/>
</dbReference>
<dbReference type="RefSeq" id="WP_148971849.1">
    <property type="nucleotide sequence ID" value="NZ_CP043316.1"/>
</dbReference>
<dbReference type="GO" id="GO:0006412">
    <property type="term" value="P:translation"/>
    <property type="evidence" value="ECO:0007669"/>
    <property type="project" value="UniProtKB-UniRule"/>
</dbReference>
<dbReference type="AlphaFoldDB" id="A0A5C0UF92"/>
<dbReference type="OrthoDB" id="9810484at2"/>
<reference evidence="8 9" key="1">
    <citation type="submission" date="2019-08" db="EMBL/GenBank/DDBJ databases">
        <title>Highly reduced genomes of protist endosymbionts show evolutionary convergence.</title>
        <authorList>
            <person name="George E."/>
            <person name="Husnik F."/>
            <person name="Tashyreva D."/>
            <person name="Prokopchuk G."/>
            <person name="Horak A."/>
            <person name="Kwong W.K."/>
            <person name="Lukes J."/>
            <person name="Keeling P.J."/>
        </authorList>
    </citation>
    <scope>NUCLEOTIDE SEQUENCE [LARGE SCALE GENOMIC DNA]</scope>
    <source>
        <strain evidence="8">1604LC</strain>
    </source>
</reference>
<dbReference type="SUPFAM" id="SSF57716">
    <property type="entry name" value="Glucocorticoid receptor-like (DNA-binding domain)"/>
    <property type="match status" value="1"/>
</dbReference>
<dbReference type="InterPro" id="IPR018271">
    <property type="entry name" value="Ribosomal_uS14_CS"/>
</dbReference>
<dbReference type="InterPro" id="IPR023036">
    <property type="entry name" value="Ribosomal_uS14_bac/plastid"/>
</dbReference>
<dbReference type="Proteomes" id="UP000325004">
    <property type="component" value="Chromosome"/>
</dbReference>
<organism evidence="8 9">
    <name type="scientific">Candidatus Cytomitobacter primus</name>
    <dbReference type="NCBI Taxonomy" id="2066024"/>
    <lineage>
        <taxon>Bacteria</taxon>
        <taxon>Pseudomonadati</taxon>
        <taxon>Pseudomonadota</taxon>
        <taxon>Alphaproteobacteria</taxon>
        <taxon>Holosporales</taxon>
        <taxon>Holosporaceae</taxon>
        <taxon>Candidatus Cytomitobacter</taxon>
    </lineage>
</organism>
<dbReference type="GO" id="GO:0015935">
    <property type="term" value="C:small ribosomal subunit"/>
    <property type="evidence" value="ECO:0007669"/>
    <property type="project" value="TreeGrafter"/>
</dbReference>
<dbReference type="EMBL" id="CP043316">
    <property type="protein sequence ID" value="QEK38728.1"/>
    <property type="molecule type" value="Genomic_DNA"/>
</dbReference>
<sequence>MSKTSMIYRNKERLRLSKKFESIRKELKKTIRDPKLEWKDKVVAMKKLNDLPKKSISIRYRRRCELTGRPRGVHREFGICRIKIREFALAGYLPGVEQASW</sequence>
<dbReference type="GO" id="GO:0003735">
    <property type="term" value="F:structural constituent of ribosome"/>
    <property type="evidence" value="ECO:0007669"/>
    <property type="project" value="InterPro"/>
</dbReference>
<dbReference type="FunFam" id="1.10.287.1480:FF:000001">
    <property type="entry name" value="30S ribosomal protein S14"/>
    <property type="match status" value="1"/>
</dbReference>
<evidence type="ECO:0000256" key="6">
    <source>
        <dbReference type="ARBA" id="ARBA00047110"/>
    </source>
</evidence>
<comment type="function">
    <text evidence="1 7">Binds 16S rRNA, required for the assembly of 30S particles and may also be responsible for determining the conformation of the 16S rRNA at the A site.</text>
</comment>
<gene>
    <name evidence="7 8" type="primary">rpsN</name>
    <name evidence="8" type="ORF">FZC34_02315</name>
</gene>
<dbReference type="PANTHER" id="PTHR19836">
    <property type="entry name" value="30S RIBOSOMAL PROTEIN S14"/>
    <property type="match status" value="1"/>
</dbReference>
<evidence type="ECO:0000256" key="5">
    <source>
        <dbReference type="ARBA" id="ARBA00035167"/>
    </source>
</evidence>
<name>A0A5C0UF92_9PROT</name>
<keyword evidence="7" id="KW-0694">RNA-binding</keyword>
<evidence type="ECO:0000313" key="9">
    <source>
        <dbReference type="Proteomes" id="UP000325004"/>
    </source>
</evidence>
<dbReference type="GO" id="GO:0019843">
    <property type="term" value="F:rRNA binding"/>
    <property type="evidence" value="ECO:0007669"/>
    <property type="project" value="UniProtKB-UniRule"/>
</dbReference>
<comment type="subunit">
    <text evidence="6 7">Part of the 30S ribosomal subunit. Contacts proteins S3 and S10.</text>
</comment>
<keyword evidence="4 7" id="KW-0687">Ribonucleoprotein</keyword>